<feature type="region of interest" description="Disordered" evidence="6">
    <location>
        <begin position="609"/>
        <end position="646"/>
    </location>
</feature>
<dbReference type="InterPro" id="IPR031703">
    <property type="entry name" value="Lipin_mid"/>
</dbReference>
<dbReference type="Pfam" id="PF08235">
    <property type="entry name" value="LNS2"/>
    <property type="match status" value="1"/>
</dbReference>
<feature type="compositionally biased region" description="Polar residues" evidence="6">
    <location>
        <begin position="465"/>
        <end position="480"/>
    </location>
</feature>
<dbReference type="Pfam" id="PF04571">
    <property type="entry name" value="Lipin_N"/>
    <property type="match status" value="1"/>
</dbReference>
<feature type="region of interest" description="Disordered" evidence="6">
    <location>
        <begin position="444"/>
        <end position="515"/>
    </location>
</feature>
<feature type="compositionally biased region" description="Low complexity" evidence="6">
    <location>
        <begin position="262"/>
        <end position="275"/>
    </location>
</feature>
<dbReference type="OMA" id="GSRWWFS"/>
<dbReference type="SMART" id="SM00775">
    <property type="entry name" value="LNS2"/>
    <property type="match status" value="1"/>
</dbReference>
<evidence type="ECO:0000256" key="6">
    <source>
        <dbReference type="SAM" id="MobiDB-lite"/>
    </source>
</evidence>
<gene>
    <name evidence="8" type="ORF">L798_11030</name>
</gene>
<sequence length="1198" mass="131924">MYRMNYIGKFISNFRDFYNEINAATLTGAIDVVVVEQPDGSFTCSPFHVRFGKLGVLRSREKVVDIEINGESLDIHMKLGDSGEAFFVEEVTPSELGDDEVIPPHLACSPIPDDNFLLHFHGRGATITEIHDNTINLHEKNVDVTYSLQESRCEGIQNYESNVDSSQVQSQMSSRDGSAESCVTKENVDLQKHVITAGTSVPKTFCAETVTNDDELEKVHRINIAAADFRPISLIVEEGVSAIKGDEDLLVEDSLDGQNATEESSSCQEQSSNSSHGLVAKENIVPGSEDLAKANSGGKRKRRKKSFMKKKAAAQRKYGVGSNSQIEHMEANDANGLLKASVEMQQTVTDDSSDQGIFQIDDLNGQAEAGSSSKRGPSGHLGGNIISNTESTIYNSAVESGLTTSLAVGHGTAASAVSGVAGPRMDTAGELARIQHASSETDFHFFSDTDATPGCGPHDSRPCSPVQSDTEFEINRQSKAVSEEEDEGARKSALHGQSWRWGELPSPPPRSLLTSHNSQMSVNAVELADPEPVLSSEREGNIRQQEVTAAEAEAQRSMLSGMFSFMKKTKRIRHNPESEGIYLSDLNSEELDPEVAALYFPTSYRQGGHAAHHASVETRDEEDAESGNGTSLPHSPHSVEGAIGGPKSLDSAYEELKHSDFEKKSYGEISLSLCGGLTAADGNMSGPTEDSFLQGLVTYSDLLQNPKLIDNPDLVARFNGKYYNWKVACPLVMSLVVFQRPLPQDVVDSLVAEYMPVEGKNQKKPANQQEASRGTRGYSSWFYWRRPSEPKKISSNLCTSDVSSPETEKVSDVKEVVTSEGEQQSVSRLEGEMTDEGHIKQSEEVSVDIPDGADLFTKMDETGVADENKLHDDPVHLDRQKEVKEEGYSGSNSSDESDSGRSKLQSVKLPIQRRSYYDHTEKYRKTLRLSSDQIASLNLNEGANEVVFSVTTAYQGTTRCKCHIYKWRFDDKIVISDIDGTITKSDVLGHILPIVGKDWAQSGVAQLFTKIKNNGYRLLYLSARAIGQARVTREYLRSIKQGDLSLPDGPLLLNPTSLISAFHREVIEKKPEEFKISCLRDIQALFPVNSKPFYAGYGNKVNDVWAYRAVGIPIFRIFTINHRGELKHELTQTFQSSYSNMSYIVDQMFPPPPEDTSEDFSNFVYWRDPIPDLVVDAHLHPPVNASTTEDTRMAVASK</sequence>
<dbReference type="GO" id="GO:0009062">
    <property type="term" value="P:fatty acid catabolic process"/>
    <property type="evidence" value="ECO:0007669"/>
    <property type="project" value="TreeGrafter"/>
</dbReference>
<feature type="compositionally biased region" description="Basic and acidic residues" evidence="6">
    <location>
        <begin position="806"/>
        <end position="817"/>
    </location>
</feature>
<evidence type="ECO:0000256" key="4">
    <source>
        <dbReference type="ARBA" id="ARBA00012638"/>
    </source>
</evidence>
<dbReference type="InParanoid" id="A0A067RVD1"/>
<dbReference type="Proteomes" id="UP000027135">
    <property type="component" value="Unassembled WGS sequence"/>
</dbReference>
<keyword evidence="5" id="KW-0378">Hydrolase</keyword>
<dbReference type="STRING" id="136037.A0A067RVD1"/>
<dbReference type="InterPro" id="IPR013209">
    <property type="entry name" value="LNS2"/>
</dbReference>
<evidence type="ECO:0000256" key="5">
    <source>
        <dbReference type="ARBA" id="ARBA00022801"/>
    </source>
</evidence>
<dbReference type="EMBL" id="KK852442">
    <property type="protein sequence ID" value="KDR23839.1"/>
    <property type="molecule type" value="Genomic_DNA"/>
</dbReference>
<reference evidence="8 9" key="1">
    <citation type="journal article" date="2014" name="Nat. Commun.">
        <title>Molecular traces of alternative social organization in a termite genome.</title>
        <authorList>
            <person name="Terrapon N."/>
            <person name="Li C."/>
            <person name="Robertson H.M."/>
            <person name="Ji L."/>
            <person name="Meng X."/>
            <person name="Booth W."/>
            <person name="Chen Z."/>
            <person name="Childers C.P."/>
            <person name="Glastad K.M."/>
            <person name="Gokhale K."/>
            <person name="Gowin J."/>
            <person name="Gronenberg W."/>
            <person name="Hermansen R.A."/>
            <person name="Hu H."/>
            <person name="Hunt B.G."/>
            <person name="Huylmans A.K."/>
            <person name="Khalil S.M."/>
            <person name="Mitchell R.D."/>
            <person name="Munoz-Torres M.C."/>
            <person name="Mustard J.A."/>
            <person name="Pan H."/>
            <person name="Reese J.T."/>
            <person name="Scharf M.E."/>
            <person name="Sun F."/>
            <person name="Vogel H."/>
            <person name="Xiao J."/>
            <person name="Yang W."/>
            <person name="Yang Z."/>
            <person name="Yang Z."/>
            <person name="Zhou J."/>
            <person name="Zhu J."/>
            <person name="Brent C.S."/>
            <person name="Elsik C.G."/>
            <person name="Goodisman M.A."/>
            <person name="Liberles D.A."/>
            <person name="Roe R.M."/>
            <person name="Vargo E.L."/>
            <person name="Vilcinskas A."/>
            <person name="Wang J."/>
            <person name="Bornberg-Bauer E."/>
            <person name="Korb J."/>
            <person name="Zhang G."/>
            <person name="Liebig J."/>
        </authorList>
    </citation>
    <scope>NUCLEOTIDE SEQUENCE [LARGE SCALE GENOMIC DNA]</scope>
    <source>
        <tissue evidence="8">Whole organism</tissue>
    </source>
</reference>
<feature type="region of interest" description="Disordered" evidence="6">
    <location>
        <begin position="256"/>
        <end position="325"/>
    </location>
</feature>
<dbReference type="AlphaFoldDB" id="A0A067RVD1"/>
<evidence type="ECO:0000256" key="1">
    <source>
        <dbReference type="ARBA" id="ARBA00001180"/>
    </source>
</evidence>
<dbReference type="InterPro" id="IPR036412">
    <property type="entry name" value="HAD-like_sf"/>
</dbReference>
<feature type="compositionally biased region" description="Basic and acidic residues" evidence="6">
    <location>
        <begin position="829"/>
        <end position="843"/>
    </location>
</feature>
<dbReference type="GO" id="GO:0032869">
    <property type="term" value="P:cellular response to insulin stimulus"/>
    <property type="evidence" value="ECO:0007669"/>
    <property type="project" value="TreeGrafter"/>
</dbReference>
<dbReference type="PANTHER" id="PTHR12181">
    <property type="entry name" value="LIPIN"/>
    <property type="match status" value="1"/>
</dbReference>
<dbReference type="eggNOG" id="KOG2116">
    <property type="taxonomic scope" value="Eukaryota"/>
</dbReference>
<dbReference type="FunCoup" id="A0A067RVD1">
    <property type="interactions" value="842"/>
</dbReference>
<comment type="catalytic activity">
    <reaction evidence="1">
        <text>a 1,2-diacyl-sn-glycero-3-phosphate + H2O = a 1,2-diacyl-sn-glycerol + phosphate</text>
        <dbReference type="Rhea" id="RHEA:27429"/>
        <dbReference type="ChEBI" id="CHEBI:15377"/>
        <dbReference type="ChEBI" id="CHEBI:17815"/>
        <dbReference type="ChEBI" id="CHEBI:43474"/>
        <dbReference type="ChEBI" id="CHEBI:58608"/>
        <dbReference type="EC" id="3.1.3.4"/>
    </reaction>
    <physiologicalReaction direction="left-to-right" evidence="1">
        <dbReference type="Rhea" id="RHEA:27430"/>
    </physiologicalReaction>
</comment>
<accession>A0A067RVD1</accession>
<feature type="region of interest" description="Disordered" evidence="6">
    <location>
        <begin position="793"/>
        <end position="845"/>
    </location>
</feature>
<feature type="domain" description="LNS2/PITP" evidence="7">
    <location>
        <begin position="973"/>
        <end position="1129"/>
    </location>
</feature>
<dbReference type="GO" id="GO:0003713">
    <property type="term" value="F:transcription coactivator activity"/>
    <property type="evidence" value="ECO:0007669"/>
    <property type="project" value="TreeGrafter"/>
</dbReference>
<comment type="similarity">
    <text evidence="3">Belongs to the lipin family.</text>
</comment>
<feature type="compositionally biased region" description="Polar residues" evidence="6">
    <location>
        <begin position="793"/>
        <end position="805"/>
    </location>
</feature>
<name>A0A067RVD1_ZOONE</name>
<feature type="compositionally biased region" description="Basic and acidic residues" evidence="6">
    <location>
        <begin position="865"/>
        <end position="887"/>
    </location>
</feature>
<dbReference type="PANTHER" id="PTHR12181:SF12">
    <property type="entry name" value="PHOSPHATIDATE PHOSPHATASE"/>
    <property type="match status" value="1"/>
</dbReference>
<evidence type="ECO:0000256" key="2">
    <source>
        <dbReference type="ARBA" id="ARBA00001946"/>
    </source>
</evidence>
<feature type="region of interest" description="Disordered" evidence="6">
    <location>
        <begin position="865"/>
        <end position="906"/>
    </location>
</feature>
<comment type="cofactor">
    <cofactor evidence="2">
        <name>Mg(2+)</name>
        <dbReference type="ChEBI" id="CHEBI:18420"/>
    </cofactor>
</comment>
<dbReference type="InterPro" id="IPR007651">
    <property type="entry name" value="Lipin_N"/>
</dbReference>
<dbReference type="GO" id="GO:0019432">
    <property type="term" value="P:triglyceride biosynthetic process"/>
    <property type="evidence" value="ECO:0007669"/>
    <property type="project" value="TreeGrafter"/>
</dbReference>
<evidence type="ECO:0000259" key="7">
    <source>
        <dbReference type="SMART" id="SM00775"/>
    </source>
</evidence>
<evidence type="ECO:0000256" key="3">
    <source>
        <dbReference type="ARBA" id="ARBA00005476"/>
    </source>
</evidence>
<dbReference type="InterPro" id="IPR031315">
    <property type="entry name" value="LNS2/PITP"/>
</dbReference>
<dbReference type="SUPFAM" id="SSF56784">
    <property type="entry name" value="HAD-like"/>
    <property type="match status" value="1"/>
</dbReference>
<dbReference type="InterPro" id="IPR026058">
    <property type="entry name" value="LIPIN"/>
</dbReference>
<keyword evidence="9" id="KW-1185">Reference proteome</keyword>
<organism evidence="8 9">
    <name type="scientific">Zootermopsis nevadensis</name>
    <name type="common">Dampwood termite</name>
    <dbReference type="NCBI Taxonomy" id="136037"/>
    <lineage>
        <taxon>Eukaryota</taxon>
        <taxon>Metazoa</taxon>
        <taxon>Ecdysozoa</taxon>
        <taxon>Arthropoda</taxon>
        <taxon>Hexapoda</taxon>
        <taxon>Insecta</taxon>
        <taxon>Pterygota</taxon>
        <taxon>Neoptera</taxon>
        <taxon>Polyneoptera</taxon>
        <taxon>Dictyoptera</taxon>
        <taxon>Blattodea</taxon>
        <taxon>Blattoidea</taxon>
        <taxon>Termitoidae</taxon>
        <taxon>Termopsidae</taxon>
        <taxon>Zootermopsis</taxon>
    </lineage>
</organism>
<evidence type="ECO:0000313" key="9">
    <source>
        <dbReference type="Proteomes" id="UP000027135"/>
    </source>
</evidence>
<dbReference type="GO" id="GO:0005634">
    <property type="term" value="C:nucleus"/>
    <property type="evidence" value="ECO:0007669"/>
    <property type="project" value="TreeGrafter"/>
</dbReference>
<dbReference type="GO" id="GO:0045944">
    <property type="term" value="P:positive regulation of transcription by RNA polymerase II"/>
    <property type="evidence" value="ECO:0007669"/>
    <property type="project" value="TreeGrafter"/>
</dbReference>
<proteinExistence type="inferred from homology"/>
<dbReference type="GO" id="GO:0008195">
    <property type="term" value="F:phosphatidate phosphatase activity"/>
    <property type="evidence" value="ECO:0007669"/>
    <property type="project" value="UniProtKB-EC"/>
</dbReference>
<dbReference type="EC" id="3.1.3.4" evidence="4"/>
<feature type="compositionally biased region" description="Basic residues" evidence="6">
    <location>
        <begin position="298"/>
        <end position="314"/>
    </location>
</feature>
<dbReference type="Pfam" id="PF16876">
    <property type="entry name" value="Lipin_mid"/>
    <property type="match status" value="1"/>
</dbReference>
<evidence type="ECO:0000313" key="8">
    <source>
        <dbReference type="EMBL" id="KDR23839.1"/>
    </source>
</evidence>
<protein>
    <recommendedName>
        <fullName evidence="4">phosphatidate phosphatase</fullName>
        <ecNumber evidence="4">3.1.3.4</ecNumber>
    </recommendedName>
</protein>